<dbReference type="PANTHER" id="PTHR23110:SF106">
    <property type="entry name" value="FI01104P"/>
    <property type="match status" value="1"/>
</dbReference>
<comment type="subcellular location">
    <subcellularLocation>
        <location evidence="1">Nucleus</location>
    </subcellularLocation>
</comment>
<keyword evidence="4" id="KW-1185">Reference proteome</keyword>
<evidence type="ECO:0000313" key="4">
    <source>
        <dbReference type="Proteomes" id="UP000076408"/>
    </source>
</evidence>
<organism evidence="3 4">
    <name type="scientific">Anopheles stephensi</name>
    <name type="common">Indo-Pakistan malaria mosquito</name>
    <dbReference type="NCBI Taxonomy" id="30069"/>
    <lineage>
        <taxon>Eukaryota</taxon>
        <taxon>Metazoa</taxon>
        <taxon>Ecdysozoa</taxon>
        <taxon>Arthropoda</taxon>
        <taxon>Hexapoda</taxon>
        <taxon>Insecta</taxon>
        <taxon>Pterygota</taxon>
        <taxon>Neoptera</taxon>
        <taxon>Endopterygota</taxon>
        <taxon>Diptera</taxon>
        <taxon>Nematocera</taxon>
        <taxon>Culicoidea</taxon>
        <taxon>Culicidae</taxon>
        <taxon>Anophelinae</taxon>
        <taxon>Anopheles</taxon>
    </lineage>
</organism>
<evidence type="ECO:0000256" key="2">
    <source>
        <dbReference type="ARBA" id="ARBA00023242"/>
    </source>
</evidence>
<dbReference type="AlphaFoldDB" id="A0A182YNV3"/>
<dbReference type="Gene3D" id="1.10.10.60">
    <property type="entry name" value="Homeodomain-like"/>
    <property type="match status" value="2"/>
</dbReference>
<dbReference type="SMART" id="SM00225">
    <property type="entry name" value="BTB"/>
    <property type="match status" value="1"/>
</dbReference>
<name>A0A182YNV3_ANOST</name>
<dbReference type="PROSITE" id="PS50097">
    <property type="entry name" value="BTB"/>
    <property type="match status" value="1"/>
</dbReference>
<reference evidence="4" key="1">
    <citation type="journal article" date="2014" name="Genome Biol.">
        <title>Genome analysis of a major urban malaria vector mosquito, Anopheles stephensi.</title>
        <authorList>
            <person name="Jiang X."/>
            <person name="Peery A."/>
            <person name="Hall A.B."/>
            <person name="Sharma A."/>
            <person name="Chen X.G."/>
            <person name="Waterhouse R.M."/>
            <person name="Komissarov A."/>
            <person name="Riehle M.M."/>
            <person name="Shouche Y."/>
            <person name="Sharakhova M.V."/>
            <person name="Lawson D."/>
            <person name="Pakpour N."/>
            <person name="Arensburger P."/>
            <person name="Davidson V.L."/>
            <person name="Eiglmeier K."/>
            <person name="Emrich S."/>
            <person name="George P."/>
            <person name="Kennedy R.C."/>
            <person name="Mane S.P."/>
            <person name="Maslen G."/>
            <person name="Oringanje C."/>
            <person name="Qi Y."/>
            <person name="Settlage R."/>
            <person name="Tojo M."/>
            <person name="Tubio J.M."/>
            <person name="Unger M.F."/>
            <person name="Wang B."/>
            <person name="Vernick K.D."/>
            <person name="Ribeiro J.M."/>
            <person name="James A.A."/>
            <person name="Michel K."/>
            <person name="Riehle M.A."/>
            <person name="Luckhart S."/>
            <person name="Sharakhov I.V."/>
            <person name="Tu Z."/>
        </authorList>
    </citation>
    <scope>NUCLEOTIDE SEQUENCE [LARGE SCALE GENOMIC DNA]</scope>
    <source>
        <strain evidence="4">Indian</strain>
    </source>
</reference>
<proteinExistence type="predicted"/>
<dbReference type="InterPro" id="IPR051095">
    <property type="entry name" value="Dros_DevTransReg"/>
</dbReference>
<accession>A0A182YNV3</accession>
<dbReference type="VEuPathDB" id="VectorBase:ASTEI20_032675"/>
<dbReference type="InterPro" id="IPR007889">
    <property type="entry name" value="HTH_Psq"/>
</dbReference>
<dbReference type="EnsemblMetazoa" id="ASTEI10139-RA">
    <property type="protein sequence ID" value="ASTEI10139-PA"/>
    <property type="gene ID" value="ASTEI10139"/>
</dbReference>
<evidence type="ECO:0000313" key="3">
    <source>
        <dbReference type="EnsemblMetazoa" id="ASTEI10139-PA"/>
    </source>
</evidence>
<dbReference type="GO" id="GO:0005634">
    <property type="term" value="C:nucleus"/>
    <property type="evidence" value="ECO:0007669"/>
    <property type="project" value="UniProtKB-SubCell"/>
</dbReference>
<dbReference type="VEuPathDB" id="VectorBase:ASTEI10139"/>
<dbReference type="Gene3D" id="3.30.710.10">
    <property type="entry name" value="Potassium Channel Kv1.1, Chain A"/>
    <property type="match status" value="1"/>
</dbReference>
<protein>
    <submittedName>
        <fullName evidence="3">Uncharacterized protein</fullName>
    </submittedName>
</protein>
<dbReference type="Pfam" id="PF00651">
    <property type="entry name" value="BTB"/>
    <property type="match status" value="1"/>
</dbReference>
<dbReference type="InterPro" id="IPR000210">
    <property type="entry name" value="BTB/POZ_dom"/>
</dbReference>
<evidence type="ECO:0000256" key="1">
    <source>
        <dbReference type="ARBA" id="ARBA00004123"/>
    </source>
</evidence>
<dbReference type="VEuPathDB" id="VectorBase:ASTE001042"/>
<dbReference type="Proteomes" id="UP000076408">
    <property type="component" value="Unassembled WGS sequence"/>
</dbReference>
<dbReference type="PANTHER" id="PTHR23110">
    <property type="entry name" value="BTB DOMAIN TRANSCRIPTION FACTOR"/>
    <property type="match status" value="1"/>
</dbReference>
<dbReference type="SUPFAM" id="SSF46689">
    <property type="entry name" value="Homeodomain-like"/>
    <property type="match status" value="2"/>
</dbReference>
<dbReference type="GO" id="GO:0006357">
    <property type="term" value="P:regulation of transcription by RNA polymerase II"/>
    <property type="evidence" value="ECO:0007669"/>
    <property type="project" value="TreeGrafter"/>
</dbReference>
<reference evidence="3" key="2">
    <citation type="submission" date="2020-05" db="UniProtKB">
        <authorList>
            <consortium name="EnsemblMetazoa"/>
        </authorList>
    </citation>
    <scope>IDENTIFICATION</scope>
    <source>
        <strain evidence="3">Indian</strain>
    </source>
</reference>
<dbReference type="OMA" id="MNHLKWM"/>
<dbReference type="GO" id="GO:0003677">
    <property type="term" value="F:DNA binding"/>
    <property type="evidence" value="ECO:0007669"/>
    <property type="project" value="InterPro"/>
</dbReference>
<keyword evidence="2" id="KW-0539">Nucleus</keyword>
<dbReference type="SUPFAM" id="SSF54695">
    <property type="entry name" value="POZ domain"/>
    <property type="match status" value="1"/>
</dbReference>
<sequence>MANKSCVTWTNFTEHMVHVYEEMLATHRYTDCRLIVPDGELLASRTILCMASRFFETIFARTVNMVASAADVPTVLIPDVKLSSLRCVLQFIYTGEVNLLPYDVAPFVEACSLLQIRGVQYAEDRVEGINFGTSAYCSVREGSTANSDGLEAAANLPQDCTQENAQQQCTAVVAMGTSNDSSSIEYATEYEANNEPEPEHAQYGPPNEICSLENVSDCNSTPNERLDDVKPRSAETLDQASYETRLSAAIDAVLNQGVSYRLASERYNIAKTVLWRRTMKMPRPARSSSPKLDNQRKEAIDALKAGEKLVYVSQRYEIPLSTLHRDKIRLYNKGTLPGMVTLAQRDKGESFRQRLTESVNECVAGRMSLSEAARVYKLPKTTIWRRVRMSQAKNSCLEAKEVERTLEATEHCAESSAEENADHTMDVRQCEPLRVGEEFLSDPNLDISGTDLTDDSIMLYKA</sequence>
<dbReference type="InterPro" id="IPR009057">
    <property type="entry name" value="Homeodomain-like_sf"/>
</dbReference>
<dbReference type="InterPro" id="IPR011333">
    <property type="entry name" value="SKP1/BTB/POZ_sf"/>
</dbReference>
<dbReference type="Pfam" id="PF05225">
    <property type="entry name" value="HTH_psq"/>
    <property type="match status" value="2"/>
</dbReference>